<dbReference type="InterPro" id="IPR037873">
    <property type="entry name" value="BamE-like"/>
</dbReference>
<feature type="chain" id="PRO_5044901500" description="Outer membrane protein assembly factor BamE" evidence="4">
    <location>
        <begin position="25"/>
        <end position="127"/>
    </location>
</feature>
<dbReference type="PANTHER" id="PTHR37482">
    <property type="entry name" value="OUTER MEMBRANE PROTEIN ASSEMBLY FACTOR BAME"/>
    <property type="match status" value="1"/>
</dbReference>
<keyword evidence="2 4" id="KW-0472">Membrane</keyword>
<reference evidence="6 7" key="1">
    <citation type="submission" date="2024-02" db="EMBL/GenBank/DDBJ databases">
        <title>New especies of Spiribacter isolated from saline water.</title>
        <authorList>
            <person name="Leon M.J."/>
            <person name="De La Haba R."/>
            <person name="Sanchez-Porro C."/>
            <person name="Ventosa A."/>
        </authorList>
    </citation>
    <scope>NUCLEOTIDE SEQUENCE [LARGE SCALE GENOMIC DNA]</scope>
    <source>
        <strain evidence="7">ag22IC4-189</strain>
    </source>
</reference>
<evidence type="ECO:0000256" key="2">
    <source>
        <dbReference type="ARBA" id="ARBA00023136"/>
    </source>
</evidence>
<protein>
    <recommendedName>
        <fullName evidence="4">Outer membrane protein assembly factor BamE</fullName>
    </recommendedName>
</protein>
<organism evidence="6 7">
    <name type="scientific">Spiribacter insolitus</name>
    <dbReference type="NCBI Taxonomy" id="3122417"/>
    <lineage>
        <taxon>Bacteria</taxon>
        <taxon>Pseudomonadati</taxon>
        <taxon>Pseudomonadota</taxon>
        <taxon>Gammaproteobacteria</taxon>
        <taxon>Chromatiales</taxon>
        <taxon>Ectothiorhodospiraceae</taxon>
        <taxon>Spiribacter</taxon>
    </lineage>
</organism>
<evidence type="ECO:0000259" key="5">
    <source>
        <dbReference type="Pfam" id="PF04355"/>
    </source>
</evidence>
<gene>
    <name evidence="4 6" type="primary">bamE</name>
    <name evidence="6" type="ORF">V6X30_03505</name>
</gene>
<comment type="subunit">
    <text evidence="4">Part of the Bam complex.</text>
</comment>
<comment type="similarity">
    <text evidence="4">Belongs to the BamE family.</text>
</comment>
<dbReference type="InterPro" id="IPR026592">
    <property type="entry name" value="BamE"/>
</dbReference>
<name>A0ABV3T978_9GAMM</name>
<evidence type="ECO:0000256" key="3">
    <source>
        <dbReference type="ARBA" id="ARBA00023237"/>
    </source>
</evidence>
<sequence length="127" mass="14136" precursor="true">MIPVYTGKRLLAVSLLAGALAGCASTVDRLPILYKPEVRQGTFFDAQSVARLEPGMTRRQVSFVLGPPTIEDPFSDGRWDYVYEVEPRSTDLKPVSRKLTLFFDERGLSAARGSFIQPDNPLYEPEA</sequence>
<keyword evidence="1 4" id="KW-0732">Signal</keyword>
<evidence type="ECO:0000313" key="6">
    <source>
        <dbReference type="EMBL" id="MEX0430469.1"/>
    </source>
</evidence>
<feature type="domain" description="Outer membrane protein assembly factor BamE" evidence="5">
    <location>
        <begin position="41"/>
        <end position="110"/>
    </location>
</feature>
<comment type="caution">
    <text evidence="6">The sequence shown here is derived from an EMBL/GenBank/DDBJ whole genome shotgun (WGS) entry which is preliminary data.</text>
</comment>
<feature type="signal peptide" evidence="4">
    <location>
        <begin position="1"/>
        <end position="24"/>
    </location>
</feature>
<dbReference type="Proteomes" id="UP001556637">
    <property type="component" value="Unassembled WGS sequence"/>
</dbReference>
<dbReference type="Gene3D" id="3.30.1450.10">
    <property type="match status" value="1"/>
</dbReference>
<proteinExistence type="inferred from homology"/>
<dbReference type="HAMAP" id="MF_00925">
    <property type="entry name" value="OM_assembly_BamE"/>
    <property type="match status" value="1"/>
</dbReference>
<dbReference type="InterPro" id="IPR007450">
    <property type="entry name" value="BamE_dom"/>
</dbReference>
<accession>A0ABV3T978</accession>
<comment type="function">
    <text evidence="4">Part of the outer membrane protein assembly complex, which is involved in assembly and insertion of beta-barrel proteins into the outer membrane.</text>
</comment>
<keyword evidence="7" id="KW-1185">Reference proteome</keyword>
<dbReference type="EMBL" id="JBAKFF010000001">
    <property type="protein sequence ID" value="MEX0430469.1"/>
    <property type="molecule type" value="Genomic_DNA"/>
</dbReference>
<dbReference type="PANTHER" id="PTHR37482:SF1">
    <property type="entry name" value="OUTER MEMBRANE PROTEIN ASSEMBLY FACTOR BAME"/>
    <property type="match status" value="1"/>
</dbReference>
<dbReference type="RefSeq" id="WP_367983265.1">
    <property type="nucleotide sequence ID" value="NZ_JBAKFF010000001.1"/>
</dbReference>
<evidence type="ECO:0000256" key="1">
    <source>
        <dbReference type="ARBA" id="ARBA00022729"/>
    </source>
</evidence>
<comment type="subcellular location">
    <subcellularLocation>
        <location evidence="4">Cell outer membrane</location>
    </subcellularLocation>
</comment>
<evidence type="ECO:0000313" key="7">
    <source>
        <dbReference type="Proteomes" id="UP001556637"/>
    </source>
</evidence>
<evidence type="ECO:0000256" key="4">
    <source>
        <dbReference type="HAMAP-Rule" id="MF_00925"/>
    </source>
</evidence>
<dbReference type="Pfam" id="PF04355">
    <property type="entry name" value="BamE"/>
    <property type="match status" value="1"/>
</dbReference>
<keyword evidence="3 4" id="KW-0998">Cell outer membrane</keyword>